<dbReference type="InterPro" id="IPR041657">
    <property type="entry name" value="HTH_17"/>
</dbReference>
<dbReference type="RefSeq" id="WP_083037172.1">
    <property type="nucleotide sequence ID" value="NZ_BLKY01000001.1"/>
</dbReference>
<reference evidence="2 3" key="1">
    <citation type="journal article" date="2019" name="Emerg. Microbes Infect.">
        <title>Comprehensive subspecies identification of 175 nontuberculous mycobacteria species based on 7547 genomic profiles.</title>
        <authorList>
            <person name="Matsumoto Y."/>
            <person name="Kinjo T."/>
            <person name="Motooka D."/>
            <person name="Nabeya D."/>
            <person name="Jung N."/>
            <person name="Uechi K."/>
            <person name="Horii T."/>
            <person name="Iida T."/>
            <person name="Fujita J."/>
            <person name="Nakamura S."/>
        </authorList>
    </citation>
    <scope>NUCLEOTIDE SEQUENCE [LARGE SCALE GENOMIC DNA]</scope>
    <source>
        <strain evidence="2 3">JCM 30723</strain>
    </source>
</reference>
<proteinExistence type="predicted"/>
<dbReference type="Pfam" id="PF12728">
    <property type="entry name" value="HTH_17"/>
    <property type="match status" value="1"/>
</dbReference>
<gene>
    <name evidence="2" type="ORF">MALGJ_01480</name>
</gene>
<evidence type="ECO:0000313" key="2">
    <source>
        <dbReference type="EMBL" id="GFG83472.1"/>
    </source>
</evidence>
<dbReference type="NCBIfam" id="TIGR01764">
    <property type="entry name" value="excise"/>
    <property type="match status" value="1"/>
</dbReference>
<dbReference type="AlphaFoldDB" id="A0A7I9Y469"/>
<evidence type="ECO:0000259" key="1">
    <source>
        <dbReference type="Pfam" id="PF12728"/>
    </source>
</evidence>
<dbReference type="Proteomes" id="UP000465305">
    <property type="component" value="Unassembled WGS sequence"/>
</dbReference>
<dbReference type="InterPro" id="IPR010093">
    <property type="entry name" value="SinI_DNA-bd"/>
</dbReference>
<accession>A0A7I9Y469</accession>
<dbReference type="GO" id="GO:0003677">
    <property type="term" value="F:DNA binding"/>
    <property type="evidence" value="ECO:0007669"/>
    <property type="project" value="InterPro"/>
</dbReference>
<comment type="caution">
    <text evidence="2">The sequence shown here is derived from an EMBL/GenBank/DDBJ whole genome shotgun (WGS) entry which is preliminary data.</text>
</comment>
<organism evidence="2 3">
    <name type="scientific">Mycolicibacter algericus</name>
    <name type="common">Mycobacterium algericum</name>
    <dbReference type="NCBI Taxonomy" id="1288388"/>
    <lineage>
        <taxon>Bacteria</taxon>
        <taxon>Bacillati</taxon>
        <taxon>Actinomycetota</taxon>
        <taxon>Actinomycetes</taxon>
        <taxon>Mycobacteriales</taxon>
        <taxon>Mycobacteriaceae</taxon>
        <taxon>Mycolicibacter</taxon>
    </lineage>
</organism>
<feature type="domain" description="Helix-turn-helix" evidence="1">
    <location>
        <begin position="84"/>
        <end position="132"/>
    </location>
</feature>
<evidence type="ECO:0000313" key="3">
    <source>
        <dbReference type="Proteomes" id="UP000465305"/>
    </source>
</evidence>
<name>A0A7I9Y469_MYCAL</name>
<protein>
    <recommendedName>
        <fullName evidence="1">Helix-turn-helix domain-containing protein</fullName>
    </recommendedName>
</protein>
<dbReference type="EMBL" id="BLKY01000001">
    <property type="protein sequence ID" value="GFG83472.1"/>
    <property type="molecule type" value="Genomic_DNA"/>
</dbReference>
<sequence length="154" mass="16522">MGVAQEQACRTSLTIDEAEIAEARTVCSSVAKAGSAATEIEFAVGPAGGQLMPMPTALAGLMRDILGGLSRGSTITIQPLPRELTTTTAAKMLGISRPTLMKLVAEQKLPAHKVGSHTRLSATDVLAFRRDRHDEQRRAFDELRKLDEEIGIEP</sequence>